<name>A0ABU0IQI8_9CAUL</name>
<evidence type="ECO:0000259" key="1">
    <source>
        <dbReference type="SMART" id="SM00460"/>
    </source>
</evidence>
<sequence>MARLTILHETQYSYEHPVRFGPHRLMLRPRDTHALRVVEAGLTVSPPGESRWVYDALGNSVCLFTPSGEARALSIVNRLIIERYPAPLHPLRHDNPHTLSPIVYARDDRVALNPFIEPCTDDEDAILLRWLRSQMGALDERALPFLLRLNQAIHDDFAYAERGNEGVQAPTETLRLRSGACRDLAWLMVEALRRLGYAARFVSGYLHDPSGGKRGAGATHAWCEVFLPDLGWMEFDPTNALAESPDLIPIAATRTPREAAPVSGTIVGDPGHSQMIVKVSVTACENLPQAA</sequence>
<evidence type="ECO:0000313" key="3">
    <source>
        <dbReference type="Proteomes" id="UP001228905"/>
    </source>
</evidence>
<comment type="caution">
    <text evidence="2">The sequence shown here is derived from an EMBL/GenBank/DDBJ whole genome shotgun (WGS) entry which is preliminary data.</text>
</comment>
<dbReference type="InterPro" id="IPR038765">
    <property type="entry name" value="Papain-like_cys_pep_sf"/>
</dbReference>
<protein>
    <submittedName>
        <fullName evidence="2">Transglutaminase-like putative cysteine protease</fullName>
    </submittedName>
</protein>
<accession>A0ABU0IQI8</accession>
<dbReference type="Pfam" id="PF08379">
    <property type="entry name" value="Bact_transglu_N"/>
    <property type="match status" value="1"/>
</dbReference>
<organism evidence="2 3">
    <name type="scientific">Caulobacter ginsengisoli</name>
    <dbReference type="NCBI Taxonomy" id="400775"/>
    <lineage>
        <taxon>Bacteria</taxon>
        <taxon>Pseudomonadati</taxon>
        <taxon>Pseudomonadota</taxon>
        <taxon>Alphaproteobacteria</taxon>
        <taxon>Caulobacterales</taxon>
        <taxon>Caulobacteraceae</taxon>
        <taxon>Caulobacter</taxon>
    </lineage>
</organism>
<dbReference type="InterPro" id="IPR013589">
    <property type="entry name" value="Bac_transglu_N"/>
</dbReference>
<dbReference type="PANTHER" id="PTHR33490">
    <property type="entry name" value="BLR5614 PROTEIN-RELATED"/>
    <property type="match status" value="1"/>
</dbReference>
<proteinExistence type="predicted"/>
<dbReference type="SUPFAM" id="SSF54001">
    <property type="entry name" value="Cysteine proteinases"/>
    <property type="match status" value="1"/>
</dbReference>
<dbReference type="Proteomes" id="UP001228905">
    <property type="component" value="Unassembled WGS sequence"/>
</dbReference>
<feature type="domain" description="Transglutaminase-like" evidence="1">
    <location>
        <begin position="173"/>
        <end position="239"/>
    </location>
</feature>
<dbReference type="RefSeq" id="WP_307347772.1">
    <property type="nucleotide sequence ID" value="NZ_JAUSVS010000002.1"/>
</dbReference>
<dbReference type="PANTHER" id="PTHR33490:SF1">
    <property type="entry name" value="SLL1233 PROTEIN"/>
    <property type="match status" value="1"/>
</dbReference>
<evidence type="ECO:0000313" key="2">
    <source>
        <dbReference type="EMBL" id="MDQ0463665.1"/>
    </source>
</evidence>
<gene>
    <name evidence="2" type="ORF">QO010_001436</name>
</gene>
<reference evidence="2 3" key="1">
    <citation type="submission" date="2023-07" db="EMBL/GenBank/DDBJ databases">
        <title>Genomic Encyclopedia of Type Strains, Phase IV (KMG-IV): sequencing the most valuable type-strain genomes for metagenomic binning, comparative biology and taxonomic classification.</title>
        <authorList>
            <person name="Goeker M."/>
        </authorList>
    </citation>
    <scope>NUCLEOTIDE SEQUENCE [LARGE SCALE GENOMIC DNA]</scope>
    <source>
        <strain evidence="2 3">DSM 18695</strain>
    </source>
</reference>
<dbReference type="SMART" id="SM00460">
    <property type="entry name" value="TGc"/>
    <property type="match status" value="1"/>
</dbReference>
<dbReference type="Pfam" id="PF01841">
    <property type="entry name" value="Transglut_core"/>
    <property type="match status" value="1"/>
</dbReference>
<dbReference type="EMBL" id="JAUSVS010000002">
    <property type="protein sequence ID" value="MDQ0463665.1"/>
    <property type="molecule type" value="Genomic_DNA"/>
</dbReference>
<keyword evidence="3" id="KW-1185">Reference proteome</keyword>
<dbReference type="Gene3D" id="3.10.620.30">
    <property type="match status" value="1"/>
</dbReference>
<dbReference type="InterPro" id="IPR002931">
    <property type="entry name" value="Transglutaminase-like"/>
</dbReference>